<comment type="caution">
    <text evidence="1">The sequence shown here is derived from an EMBL/GenBank/DDBJ whole genome shotgun (WGS) entry which is preliminary data.</text>
</comment>
<reference evidence="1 2" key="1">
    <citation type="submission" date="2014-02" db="EMBL/GenBank/DDBJ databases">
        <title>Whole genome shotgun sequence of Rhodococcus wratislaviensis NBRC 100605.</title>
        <authorList>
            <person name="Hosoyama A."/>
            <person name="Tsuchikane K."/>
            <person name="Yoshida I."/>
            <person name="Ohji S."/>
            <person name="Ichikawa N."/>
            <person name="Yamazoe A."/>
            <person name="Fujita N."/>
        </authorList>
    </citation>
    <scope>NUCLEOTIDE SEQUENCE [LARGE SCALE GENOMIC DNA]</scope>
    <source>
        <strain evidence="1 2">NBRC 100605</strain>
    </source>
</reference>
<evidence type="ECO:0000313" key="1">
    <source>
        <dbReference type="EMBL" id="GAF47504.1"/>
    </source>
</evidence>
<organism evidence="1 2">
    <name type="scientific">Rhodococcus wratislaviensis NBRC 100605</name>
    <dbReference type="NCBI Taxonomy" id="1219028"/>
    <lineage>
        <taxon>Bacteria</taxon>
        <taxon>Bacillati</taxon>
        <taxon>Actinomycetota</taxon>
        <taxon>Actinomycetes</taxon>
        <taxon>Mycobacteriales</taxon>
        <taxon>Nocardiaceae</taxon>
        <taxon>Rhodococcus</taxon>
    </lineage>
</organism>
<gene>
    <name evidence="1" type="ORF">RW1_041_00500</name>
</gene>
<proteinExistence type="predicted"/>
<keyword evidence="2" id="KW-1185">Reference proteome</keyword>
<dbReference type="EMBL" id="BAWF01000041">
    <property type="protein sequence ID" value="GAF47504.1"/>
    <property type="molecule type" value="Genomic_DNA"/>
</dbReference>
<sequence length="83" mass="9080">MSYSLGHSGPGAFDTKALGKGKLRFVATGDPAERAIGKLTLRVIRDELARIVLQCRLEDRKVHYLDGCALYGESDHAELPLPD</sequence>
<dbReference type="Proteomes" id="UP000019491">
    <property type="component" value="Unassembled WGS sequence"/>
</dbReference>
<dbReference type="AlphaFoldDB" id="X0PW23"/>
<name>X0PW23_RHOWR</name>
<accession>X0PW23</accession>
<protein>
    <submittedName>
        <fullName evidence="1">Uncharacterized protein</fullName>
    </submittedName>
</protein>
<evidence type="ECO:0000313" key="2">
    <source>
        <dbReference type="Proteomes" id="UP000019491"/>
    </source>
</evidence>